<comment type="similarity">
    <text evidence="5">Belongs to the Prp family.</text>
</comment>
<evidence type="ECO:0000256" key="4">
    <source>
        <dbReference type="ARBA" id="ARBA00022807"/>
    </source>
</evidence>
<dbReference type="CDD" id="cd16332">
    <property type="entry name" value="Prp-like"/>
    <property type="match status" value="1"/>
</dbReference>
<dbReference type="InterPro" id="IPR036764">
    <property type="entry name" value="Peptidase_Prp_sf"/>
</dbReference>
<dbReference type="InterPro" id="IPR007422">
    <property type="entry name" value="Peptidase_Prp"/>
</dbReference>
<protein>
    <recommendedName>
        <fullName evidence="6">Ribosomal processing cysteine protease Prp</fullName>
    </recommendedName>
</protein>
<keyword evidence="3" id="KW-0378">Hydrolase</keyword>
<evidence type="ECO:0000256" key="1">
    <source>
        <dbReference type="ARBA" id="ARBA00022517"/>
    </source>
</evidence>
<dbReference type="SUPFAM" id="SSF118010">
    <property type="entry name" value="TM1457-like"/>
    <property type="match status" value="1"/>
</dbReference>
<comment type="caution">
    <text evidence="7">The sequence shown here is derived from an EMBL/GenBank/DDBJ whole genome shotgun (WGS) entry which is preliminary data.</text>
</comment>
<sequence length="107" mass="11624">MIKAIFTRDKDGSLVSAKLTGHAGSGEYGFDIICASVSTLAINFVNSVEGLTDVQPSLILNEVEGGYMKISIPHDNQEKVQLLFESFLLGMTNLSENSPEFVDTRVI</sequence>
<dbReference type="NCBIfam" id="NF011122">
    <property type="entry name" value="PRK14553.1-1"/>
    <property type="match status" value="1"/>
</dbReference>
<dbReference type="OMA" id="FYFEFPE"/>
<dbReference type="RefSeq" id="WP_012658243.1">
    <property type="nucleotide sequence ID" value="NZ_BAABQA010000003.1"/>
</dbReference>
<evidence type="ECO:0000256" key="3">
    <source>
        <dbReference type="ARBA" id="ARBA00022801"/>
    </source>
</evidence>
<dbReference type="EMBL" id="WLXI01000037">
    <property type="protein sequence ID" value="MTD01441.1"/>
    <property type="molecule type" value="Genomic_DNA"/>
</dbReference>
<dbReference type="GO" id="GO:0006508">
    <property type="term" value="P:proteolysis"/>
    <property type="evidence" value="ECO:0007669"/>
    <property type="project" value="UniProtKB-KW"/>
</dbReference>
<dbReference type="GO" id="GO:0008234">
    <property type="term" value="F:cysteine-type peptidase activity"/>
    <property type="evidence" value="ECO:0007669"/>
    <property type="project" value="UniProtKB-KW"/>
</dbReference>
<evidence type="ECO:0000313" key="7">
    <source>
        <dbReference type="EMBL" id="MTD01441.1"/>
    </source>
</evidence>
<organism evidence="7 8">
    <name type="scientific">Streptococcus uberis</name>
    <dbReference type="NCBI Taxonomy" id="1349"/>
    <lineage>
        <taxon>Bacteria</taxon>
        <taxon>Bacillati</taxon>
        <taxon>Bacillota</taxon>
        <taxon>Bacilli</taxon>
        <taxon>Lactobacillales</taxon>
        <taxon>Streptococcaceae</taxon>
        <taxon>Streptococcus</taxon>
    </lineage>
</organism>
<evidence type="ECO:0000256" key="2">
    <source>
        <dbReference type="ARBA" id="ARBA00022670"/>
    </source>
</evidence>
<accession>A0A2X4HKV6</accession>
<keyword evidence="4" id="KW-0788">Thiol protease</keyword>
<dbReference type="Gene3D" id="3.30.70.1490">
    <property type="entry name" value="Cysteine protease Prp"/>
    <property type="match status" value="1"/>
</dbReference>
<evidence type="ECO:0000256" key="5">
    <source>
        <dbReference type="ARBA" id="ARBA00044503"/>
    </source>
</evidence>
<keyword evidence="2 7" id="KW-0645">Protease</keyword>
<keyword evidence="1" id="KW-0690">Ribosome biogenesis</keyword>
<dbReference type="PANTHER" id="PTHR39178:SF1">
    <property type="entry name" value="RIBOSOMAL-PROCESSING CYSTEINE PROTEASE PRP"/>
    <property type="match status" value="1"/>
</dbReference>
<reference evidence="7 8" key="1">
    <citation type="submission" date="2019-11" db="EMBL/GenBank/DDBJ databases">
        <title>Streptococcus uberis isolated from clinical mastitis cases on a southeastern Queensland dairy.</title>
        <authorList>
            <person name="Workentine M.L."/>
            <person name="Price R."/>
            <person name="Olchowy T."/>
        </authorList>
    </citation>
    <scope>NUCLEOTIDE SEQUENCE [LARGE SCALE GENOMIC DNA]</scope>
    <source>
        <strain evidence="7 8">OLC4459-A17</strain>
    </source>
</reference>
<dbReference type="PANTHER" id="PTHR39178">
    <property type="entry name" value="HYPOTHETICAL RIBOSOME-ASSOCIATED PROTEIN"/>
    <property type="match status" value="1"/>
</dbReference>
<name>A0A2X4HKV6_STRUB</name>
<dbReference type="GO" id="GO:0042254">
    <property type="term" value="P:ribosome biogenesis"/>
    <property type="evidence" value="ECO:0007669"/>
    <property type="project" value="UniProtKB-KW"/>
</dbReference>
<evidence type="ECO:0000313" key="8">
    <source>
        <dbReference type="Proteomes" id="UP000483839"/>
    </source>
</evidence>
<gene>
    <name evidence="7" type="ORF">GKS16_04015</name>
</gene>
<dbReference type="AlphaFoldDB" id="A0A2X4HKV6"/>
<proteinExistence type="inferred from homology"/>
<dbReference type="Pfam" id="PF04327">
    <property type="entry name" value="Peptidase_Prp"/>
    <property type="match status" value="1"/>
</dbReference>
<evidence type="ECO:0000256" key="6">
    <source>
        <dbReference type="ARBA" id="ARBA00044538"/>
    </source>
</evidence>
<dbReference type="GeneID" id="93826010"/>
<dbReference type="Proteomes" id="UP000483839">
    <property type="component" value="Unassembled WGS sequence"/>
</dbReference>